<dbReference type="GO" id="GO:0016301">
    <property type="term" value="F:kinase activity"/>
    <property type="evidence" value="ECO:0007669"/>
    <property type="project" value="UniProtKB-KW"/>
</dbReference>
<dbReference type="PANTHER" id="PTHR43095">
    <property type="entry name" value="SUGAR KINASE"/>
    <property type="match status" value="1"/>
</dbReference>
<organism evidence="6 7">
    <name type="scientific">Raoultella ornithinolytica</name>
    <name type="common">Klebsiella ornithinolytica</name>
    <dbReference type="NCBI Taxonomy" id="54291"/>
    <lineage>
        <taxon>Bacteria</taxon>
        <taxon>Pseudomonadati</taxon>
        <taxon>Pseudomonadota</taxon>
        <taxon>Gammaproteobacteria</taxon>
        <taxon>Enterobacterales</taxon>
        <taxon>Enterobacteriaceae</taxon>
        <taxon>Klebsiella/Raoultella group</taxon>
        <taxon>Raoultella</taxon>
    </lineage>
</organism>
<dbReference type="Pfam" id="PF02782">
    <property type="entry name" value="FGGY_C"/>
    <property type="match status" value="1"/>
</dbReference>
<comment type="caution">
    <text evidence="6">The sequence shown here is derived from an EMBL/GenBank/DDBJ whole genome shotgun (WGS) entry which is preliminary data.</text>
</comment>
<evidence type="ECO:0000256" key="3">
    <source>
        <dbReference type="ARBA" id="ARBA00022777"/>
    </source>
</evidence>
<dbReference type="RefSeq" id="WP_132511105.1">
    <property type="nucleotide sequence ID" value="NZ_SLYQ01000001.1"/>
</dbReference>
<dbReference type="InterPro" id="IPR043129">
    <property type="entry name" value="ATPase_NBD"/>
</dbReference>
<dbReference type="Proteomes" id="UP000295263">
    <property type="component" value="Unassembled WGS sequence"/>
</dbReference>
<keyword evidence="3 6" id="KW-0418">Kinase</keyword>
<proteinExistence type="inferred from homology"/>
<dbReference type="PANTHER" id="PTHR43095:SF5">
    <property type="entry name" value="XYLULOSE KINASE"/>
    <property type="match status" value="1"/>
</dbReference>
<dbReference type="InterPro" id="IPR018485">
    <property type="entry name" value="FGGY_C"/>
</dbReference>
<name>A0ABD7QRR3_RAOOR</name>
<evidence type="ECO:0000313" key="7">
    <source>
        <dbReference type="Proteomes" id="UP000295263"/>
    </source>
</evidence>
<feature type="domain" description="Carbohydrate kinase FGGY N-terminal" evidence="4">
    <location>
        <begin position="2"/>
        <end position="242"/>
    </location>
</feature>
<comment type="similarity">
    <text evidence="1">Belongs to the FGGY kinase family.</text>
</comment>
<evidence type="ECO:0000256" key="1">
    <source>
        <dbReference type="ARBA" id="ARBA00009156"/>
    </source>
</evidence>
<reference evidence="6 7" key="1">
    <citation type="submission" date="2019-03" db="EMBL/GenBank/DDBJ databases">
        <title>Genomic analyses of the natural microbiome of Caenorhabditis elegans.</title>
        <authorList>
            <person name="Samuel B."/>
        </authorList>
    </citation>
    <scope>NUCLEOTIDE SEQUENCE [LARGE SCALE GENOMIC DNA]</scope>
    <source>
        <strain evidence="6 7">JUb54</strain>
    </source>
</reference>
<sequence length="504" mass="55742">MYTIGIDVGTTNCKVCLFQIPSLELVNQYSFRTPKIVDGENTDFDVRLIWKGVLHGLKTITNTLDTAEEIRAVAVASVGEAGVLLDESDNVVGPALTWYDTRPKQQLNNILSAMDIEHIYEITGIPAHSNYSINKIKWLRDNVSRGSEGRKWLCLAEYIAFKLSGIKRSEYSLASRTMALNIAEMDWDEQLINAAELSPALFSPLVQAGVSIGNVTAEVSELTGLPTTSHVAIAGHDHMCGSVAVGLNSEDQILNSTGTTEGLLVVTEVVNNTGRFFRARVSNGIHVLPGLHSLYASLPSAGYAIEWFRNLFELDMPAFLRMVETLCNEQDLVVAGAMDGIFIPHLRGSGPPDRNTWSRALIYGLDDKSRPEDVLRFVFQGLCFELRNLLDLYETLTGRNYPVVNVIGAACKNPYWLQLKANILNREIVACNIDEAVSKGAAMLAAKAVGIEVESLPGSGEEHTRRYLPESDTVAHYQEIYTQVYKPLYESKMRTERLCYGVTQ</sequence>
<keyword evidence="2" id="KW-0808">Transferase</keyword>
<dbReference type="Pfam" id="PF00370">
    <property type="entry name" value="FGGY_N"/>
    <property type="match status" value="1"/>
</dbReference>
<dbReference type="InterPro" id="IPR000577">
    <property type="entry name" value="Carb_kinase_FGGY"/>
</dbReference>
<accession>A0ABD7QRR3</accession>
<gene>
    <name evidence="6" type="ORF">EC841_1011296</name>
</gene>
<evidence type="ECO:0000259" key="4">
    <source>
        <dbReference type="Pfam" id="PF00370"/>
    </source>
</evidence>
<evidence type="ECO:0000259" key="5">
    <source>
        <dbReference type="Pfam" id="PF02782"/>
    </source>
</evidence>
<evidence type="ECO:0000256" key="2">
    <source>
        <dbReference type="ARBA" id="ARBA00022679"/>
    </source>
</evidence>
<dbReference type="InterPro" id="IPR050406">
    <property type="entry name" value="FGGY_Carb_Kinase"/>
</dbReference>
<protein>
    <submittedName>
        <fullName evidence="6">Sugar (Pentulose or hexulose) kinase</fullName>
    </submittedName>
</protein>
<dbReference type="PIRSF" id="PIRSF000538">
    <property type="entry name" value="GlpK"/>
    <property type="match status" value="1"/>
</dbReference>
<dbReference type="Gene3D" id="3.30.420.40">
    <property type="match status" value="2"/>
</dbReference>
<dbReference type="EMBL" id="SLYQ01000001">
    <property type="protein sequence ID" value="TCQ77474.1"/>
    <property type="molecule type" value="Genomic_DNA"/>
</dbReference>
<feature type="domain" description="Carbohydrate kinase FGGY C-terminal" evidence="5">
    <location>
        <begin position="255"/>
        <end position="448"/>
    </location>
</feature>
<evidence type="ECO:0000313" key="6">
    <source>
        <dbReference type="EMBL" id="TCQ77474.1"/>
    </source>
</evidence>
<dbReference type="AlphaFoldDB" id="A0ABD7QRR3"/>
<dbReference type="InterPro" id="IPR018484">
    <property type="entry name" value="FGGY_N"/>
</dbReference>
<dbReference type="SUPFAM" id="SSF53067">
    <property type="entry name" value="Actin-like ATPase domain"/>
    <property type="match status" value="2"/>
</dbReference>
<dbReference type="CDD" id="cd07773">
    <property type="entry name" value="ASKHA_NBD_FGGY_FK"/>
    <property type="match status" value="1"/>
</dbReference>